<sequence>MTLNEVEIFIFPIFQAEHFYIICFNIKSKRIDIIDNSKAKDELPIEAKYEHIPNTLTAYLAKFLETEGLNTKAEIVANSSTNRPKMAWRDDTNPADCAIYTMRHMETYFRQPPKQWTAGISTGDRHKKIQLLRAKYCAKILCDDWNVVGKQNLSTSAAFCKEKKIKAGELEVDDILSNSSNRQD</sequence>
<reference evidence="6" key="1">
    <citation type="journal article" date="2024" name="IScience">
        <title>Strigolactones Initiate the Formation of Haustorium-like Structures in Castilleja.</title>
        <authorList>
            <person name="Buerger M."/>
            <person name="Peterson D."/>
            <person name="Chory J."/>
        </authorList>
    </citation>
    <scope>NUCLEOTIDE SEQUENCE [LARGE SCALE GENOMIC DNA]</scope>
</reference>
<comment type="caution">
    <text evidence="5">The sequence shown here is derived from an EMBL/GenBank/DDBJ whole genome shotgun (WGS) entry which is preliminary data.</text>
</comment>
<dbReference type="AlphaFoldDB" id="A0ABD3EGF4"/>
<dbReference type="EMBL" id="JAVIJP010000005">
    <property type="protein sequence ID" value="KAL3652099.1"/>
    <property type="molecule type" value="Genomic_DNA"/>
</dbReference>
<keyword evidence="6" id="KW-1185">Reference proteome</keyword>
<accession>A0ABD3EGF4</accession>
<dbReference type="GO" id="GO:0008233">
    <property type="term" value="F:peptidase activity"/>
    <property type="evidence" value="ECO:0007669"/>
    <property type="project" value="UniProtKB-KW"/>
</dbReference>
<evidence type="ECO:0000256" key="3">
    <source>
        <dbReference type="ARBA" id="ARBA00022801"/>
    </source>
</evidence>
<evidence type="ECO:0000259" key="4">
    <source>
        <dbReference type="Pfam" id="PF02902"/>
    </source>
</evidence>
<evidence type="ECO:0000256" key="1">
    <source>
        <dbReference type="ARBA" id="ARBA00005234"/>
    </source>
</evidence>
<keyword evidence="3" id="KW-0378">Hydrolase</keyword>
<proteinExistence type="inferred from homology"/>
<keyword evidence="2" id="KW-0645">Protease</keyword>
<evidence type="ECO:0000256" key="2">
    <source>
        <dbReference type="ARBA" id="ARBA00022670"/>
    </source>
</evidence>
<dbReference type="SUPFAM" id="SSF54001">
    <property type="entry name" value="Cysteine proteinases"/>
    <property type="match status" value="1"/>
</dbReference>
<comment type="similarity">
    <text evidence="1">Belongs to the peptidase C48 family.</text>
</comment>
<evidence type="ECO:0000313" key="5">
    <source>
        <dbReference type="EMBL" id="KAL3652099.1"/>
    </source>
</evidence>
<evidence type="ECO:0000313" key="6">
    <source>
        <dbReference type="Proteomes" id="UP001632038"/>
    </source>
</evidence>
<protein>
    <recommendedName>
        <fullName evidence="4">Ubiquitin-like protease family profile domain-containing protein</fullName>
    </recommendedName>
</protein>
<dbReference type="InterPro" id="IPR038765">
    <property type="entry name" value="Papain-like_cys_pep_sf"/>
</dbReference>
<dbReference type="Gene3D" id="3.40.395.10">
    <property type="entry name" value="Adenoviral Proteinase, Chain A"/>
    <property type="match status" value="1"/>
</dbReference>
<dbReference type="Proteomes" id="UP001632038">
    <property type="component" value="Unassembled WGS sequence"/>
</dbReference>
<dbReference type="GO" id="GO:0006508">
    <property type="term" value="P:proteolysis"/>
    <property type="evidence" value="ECO:0007669"/>
    <property type="project" value="UniProtKB-KW"/>
</dbReference>
<organism evidence="5 6">
    <name type="scientific">Castilleja foliolosa</name>
    <dbReference type="NCBI Taxonomy" id="1961234"/>
    <lineage>
        <taxon>Eukaryota</taxon>
        <taxon>Viridiplantae</taxon>
        <taxon>Streptophyta</taxon>
        <taxon>Embryophyta</taxon>
        <taxon>Tracheophyta</taxon>
        <taxon>Spermatophyta</taxon>
        <taxon>Magnoliopsida</taxon>
        <taxon>eudicotyledons</taxon>
        <taxon>Gunneridae</taxon>
        <taxon>Pentapetalae</taxon>
        <taxon>asterids</taxon>
        <taxon>lamiids</taxon>
        <taxon>Lamiales</taxon>
        <taxon>Orobanchaceae</taxon>
        <taxon>Pedicularideae</taxon>
        <taxon>Castillejinae</taxon>
        <taxon>Castilleja</taxon>
    </lineage>
</organism>
<name>A0ABD3EGF4_9LAMI</name>
<dbReference type="InterPro" id="IPR003653">
    <property type="entry name" value="Peptidase_C48_C"/>
</dbReference>
<gene>
    <name evidence="5" type="ORF">CASFOL_001780</name>
</gene>
<dbReference type="Pfam" id="PF02902">
    <property type="entry name" value="Peptidase_C48"/>
    <property type="match status" value="1"/>
</dbReference>
<feature type="domain" description="Ubiquitin-like protease family profile" evidence="4">
    <location>
        <begin position="3"/>
        <end position="120"/>
    </location>
</feature>